<dbReference type="AlphaFoldDB" id="A0A1R3TIX8"/>
<dbReference type="RefSeq" id="WP_077119290.1">
    <property type="nucleotide sequence ID" value="NZ_FMUE01000003.1"/>
</dbReference>
<dbReference type="EMBL" id="FMUE01000003">
    <property type="protein sequence ID" value="SCX19744.1"/>
    <property type="molecule type" value="Genomic_DNA"/>
</dbReference>
<name>A0A1R3TIX8_9HYPH</name>
<organism evidence="1 2">
    <name type="scientific">Agrobacterium rosae</name>
    <dbReference type="NCBI Taxonomy" id="1972867"/>
    <lineage>
        <taxon>Bacteria</taxon>
        <taxon>Pseudomonadati</taxon>
        <taxon>Pseudomonadota</taxon>
        <taxon>Alphaproteobacteria</taxon>
        <taxon>Hyphomicrobiales</taxon>
        <taxon>Rhizobiaceae</taxon>
        <taxon>Rhizobium/Agrobacterium group</taxon>
        <taxon>Agrobacterium</taxon>
    </lineage>
</organism>
<gene>
    <name evidence="1" type="ORF">DSM25559_1888</name>
</gene>
<sequence>MADELETMIHIYFTTADKGVRNAFAGTGQSRKRSTVITRVLAERLFDKLAINYTWMKYGVEVPKQEVINFINDVLWAVPDDIAKLSGNRTVGSEAATKSITHGLFLAMQLEYNRKFESQDPWDPASPRYIHREKQA</sequence>
<proteinExistence type="predicted"/>
<dbReference type="Proteomes" id="UP000187891">
    <property type="component" value="Unassembled WGS sequence"/>
</dbReference>
<evidence type="ECO:0000313" key="2">
    <source>
        <dbReference type="Proteomes" id="UP000187891"/>
    </source>
</evidence>
<protein>
    <submittedName>
        <fullName evidence="1">Uncharacterized protein</fullName>
    </submittedName>
</protein>
<evidence type="ECO:0000313" key="1">
    <source>
        <dbReference type="EMBL" id="SCX19744.1"/>
    </source>
</evidence>
<reference evidence="2" key="1">
    <citation type="submission" date="2016-10" db="EMBL/GenBank/DDBJ databases">
        <authorList>
            <person name="Wibberg D."/>
        </authorList>
    </citation>
    <scope>NUCLEOTIDE SEQUENCE [LARGE SCALE GENOMIC DNA]</scope>
</reference>
<accession>A0A1R3TIX8</accession>